<sequence length="116" mass="12763">MISTLLSAHCMQHTAASYCLPASPRARAARLKGYRARASSLIRHTFSIFKAESSTTIAAADRDCRAASGRRRRSYDAEWSEPCGCGAHGRDCQMFFGLYFFSVASVAYVRDSRIAA</sequence>
<keyword evidence="2" id="KW-1185">Reference proteome</keyword>
<dbReference type="EMBL" id="KV417715">
    <property type="protein sequence ID" value="KZP08711.1"/>
    <property type="molecule type" value="Genomic_DNA"/>
</dbReference>
<evidence type="ECO:0000313" key="2">
    <source>
        <dbReference type="Proteomes" id="UP000076532"/>
    </source>
</evidence>
<gene>
    <name evidence="1" type="ORF">FIBSPDRAFT_254082</name>
</gene>
<evidence type="ECO:0000313" key="1">
    <source>
        <dbReference type="EMBL" id="KZP08711.1"/>
    </source>
</evidence>
<accession>A0A165XMS8</accession>
<organism evidence="1 2">
    <name type="scientific">Athelia psychrophila</name>
    <dbReference type="NCBI Taxonomy" id="1759441"/>
    <lineage>
        <taxon>Eukaryota</taxon>
        <taxon>Fungi</taxon>
        <taxon>Dikarya</taxon>
        <taxon>Basidiomycota</taxon>
        <taxon>Agaricomycotina</taxon>
        <taxon>Agaricomycetes</taxon>
        <taxon>Agaricomycetidae</taxon>
        <taxon>Atheliales</taxon>
        <taxon>Atheliaceae</taxon>
        <taxon>Athelia</taxon>
    </lineage>
</organism>
<protein>
    <submittedName>
        <fullName evidence="1">Uncharacterized protein</fullName>
    </submittedName>
</protein>
<reference evidence="1 2" key="1">
    <citation type="journal article" date="2016" name="Mol. Biol. Evol.">
        <title>Comparative Genomics of Early-Diverging Mushroom-Forming Fungi Provides Insights into the Origins of Lignocellulose Decay Capabilities.</title>
        <authorList>
            <person name="Nagy L.G."/>
            <person name="Riley R."/>
            <person name="Tritt A."/>
            <person name="Adam C."/>
            <person name="Daum C."/>
            <person name="Floudas D."/>
            <person name="Sun H."/>
            <person name="Yadav J.S."/>
            <person name="Pangilinan J."/>
            <person name="Larsson K.H."/>
            <person name="Matsuura K."/>
            <person name="Barry K."/>
            <person name="Labutti K."/>
            <person name="Kuo R."/>
            <person name="Ohm R.A."/>
            <person name="Bhattacharya S.S."/>
            <person name="Shirouzu T."/>
            <person name="Yoshinaga Y."/>
            <person name="Martin F.M."/>
            <person name="Grigoriev I.V."/>
            <person name="Hibbett D.S."/>
        </authorList>
    </citation>
    <scope>NUCLEOTIDE SEQUENCE [LARGE SCALE GENOMIC DNA]</scope>
    <source>
        <strain evidence="1 2">CBS 109695</strain>
    </source>
</reference>
<proteinExistence type="predicted"/>
<dbReference type="AlphaFoldDB" id="A0A165XMS8"/>
<dbReference type="Proteomes" id="UP000076532">
    <property type="component" value="Unassembled WGS sequence"/>
</dbReference>
<name>A0A165XMS8_9AGAM</name>